<comment type="subcellular location">
    <subcellularLocation>
        <location evidence="1">Membrane</location>
        <topology evidence="1">Single-pass membrane protein</topology>
    </subcellularLocation>
</comment>
<accession>A0A838L032</accession>
<dbReference type="RefSeq" id="WP_160364946.1">
    <property type="nucleotide sequence ID" value="NZ_JACEIB010000001.1"/>
</dbReference>
<keyword evidence="3 5" id="KW-1133">Transmembrane helix</keyword>
<dbReference type="Pfam" id="PF04357">
    <property type="entry name" value="TamB"/>
    <property type="match status" value="1"/>
</dbReference>
<evidence type="ECO:0000259" key="6">
    <source>
        <dbReference type="Pfam" id="PF04357"/>
    </source>
</evidence>
<name>A0A838L032_9SPHN</name>
<evidence type="ECO:0000256" key="3">
    <source>
        <dbReference type="ARBA" id="ARBA00022989"/>
    </source>
</evidence>
<keyword evidence="2 5" id="KW-0812">Transmembrane</keyword>
<comment type="caution">
    <text evidence="7">The sequence shown here is derived from an EMBL/GenBank/DDBJ whole genome shotgun (WGS) entry which is preliminary data.</text>
</comment>
<evidence type="ECO:0000313" key="8">
    <source>
        <dbReference type="Proteomes" id="UP000570166"/>
    </source>
</evidence>
<feature type="domain" description="Translocation and assembly module TamB C-terminal" evidence="6">
    <location>
        <begin position="1056"/>
        <end position="1397"/>
    </location>
</feature>
<keyword evidence="8" id="KW-1185">Reference proteome</keyword>
<evidence type="ECO:0000313" key="7">
    <source>
        <dbReference type="EMBL" id="MBA2932863.1"/>
    </source>
</evidence>
<feature type="transmembrane region" description="Helical" evidence="5">
    <location>
        <begin position="28"/>
        <end position="47"/>
    </location>
</feature>
<protein>
    <submittedName>
        <fullName evidence="7">Translocation/assembly module TamB domain-containing protein</fullName>
    </submittedName>
</protein>
<dbReference type="GO" id="GO:0005886">
    <property type="term" value="C:plasma membrane"/>
    <property type="evidence" value="ECO:0007669"/>
    <property type="project" value="InterPro"/>
</dbReference>
<dbReference type="Proteomes" id="UP000570166">
    <property type="component" value="Unassembled WGS sequence"/>
</dbReference>
<evidence type="ECO:0000256" key="5">
    <source>
        <dbReference type="SAM" id="Phobius"/>
    </source>
</evidence>
<evidence type="ECO:0000256" key="1">
    <source>
        <dbReference type="ARBA" id="ARBA00004167"/>
    </source>
</evidence>
<keyword evidence="4 5" id="KW-0472">Membrane</keyword>
<organism evidence="7 8">
    <name type="scientific">Sphingomonas chungangi</name>
    <dbReference type="NCBI Taxonomy" id="2683589"/>
    <lineage>
        <taxon>Bacteria</taxon>
        <taxon>Pseudomonadati</taxon>
        <taxon>Pseudomonadota</taxon>
        <taxon>Alphaproteobacteria</taxon>
        <taxon>Sphingomonadales</taxon>
        <taxon>Sphingomonadaceae</taxon>
        <taxon>Sphingomonas</taxon>
    </lineage>
</organism>
<sequence length="1397" mass="147335">MAEEATPPETFEAPPPPKRRRMHWSLRMLGAFVGLLLFVIAAIGFGVDTDAGHRFIVDRIGEMKPSSGLRIHIGRVDGSIWRHAKIRDLRLSDPQGIFLEAPIVDLDWRPTRWLANRLHVDSLSSDLVILKRLPKLRPNRPGAPIIPGYRIHIGALDIRLRLEPGIAGKDRRLVRIVGKADTGNGRAVIGLRAASSAGDRVTFALDTEPDRNLFDVDARLTSPAGGVVPGLFGSKKPMAVVIDGDGNWSGWQGRGLWVAEGHRIADLALRQDKGRYRLAGRLTLGSITGGKAQRLTAPSVRVSGEARYEDRRLDGSLKLASPQVAVIARGAIDLAHGAYDPLKVDALLLQPQALFPNMTGHDIRIHAELDGPFKTARFRYEATSPRFAFDQTGFEQVRAEGAGHVGGKDLALPIRLTARRVTGVGDVAGGILANMSIEGVLHVTPKVLTGDGLTLRSDKLNGKVALFVDLVGGKFWVDLSGGLQRYLIPGLGIVDVLTELKVTPTADLKQSIVSGRGRAWVRRFDNAFLRTLAGGLPQLDTQLTRTPDGILHFSGLKLTAPAITITGSGTRQKDGTIQFTGQGRQATYGTFRLGLGGQIDHPKVALLLDRPLEALGLDQVKLDLDPVPQGFAMKAAGGSTLGPFTLAGTIDAPPGGTTVIHVDALNVSGTTAKGQLRADTGAFTGQLALGGGGLGGTLDFSPVGTQQRIVGHLSADRAQLAGDFDTGVRKGTLDLDLLLDPAGTHVDATVNAQGLRHDAIFLARVAAHAKLVGGIGDLRAAFSGSRGRAFAFQTDTTIAPDSYTVRGQGQVDGRPVALATAAVLRHAGDAWVLAPTSLSFEGGNATVAGRFGAGSTSFEASLNALPLSVLDMLKPGLGLSGQATGHVNYAVAAPGAMPTGRADLRVRGLSRAGLVLSSKPVDMGLAAVMDGGKVAARAVATSGGQVIGRAQARIAPIGTGATLGDRLLNAPLFAQLRYNGPADTLWRLSGVETIDLSGPVAIGADIGGTLHNPSIRGSLVTQGARLESATIGTVIEKIRATGRFDGSKLIIDQFAGATRDNGTLTGRASFDFAGAKGLGMDIALNANHAVLLARDDIGATVTGPLTIRSNGQGGTIAGDVKLDRSSYRFGKAQQQGVPHLAVKELNREDFDEDEMAPPVPWALDIKADARNQLFVRGLGLDSEWRGKLAISGFVDNPVIAGRVDLLRGNYEFAGRRFDLDRGIIRFGGGLPIDPALDIVAHADVQSVSATIQVSGTGLKPEISFTSTPALPEDELLSRLLFGTSIANLSAPEALQLAAAVNGLRTGGKGSLDPINAIRKVAGLDRLRIEPADITTGQKTSIAAGKYIGKRTYVELVTDGQGYSATRLEFQVTRWLSLLSTISTINRQSASIRISKDY</sequence>
<dbReference type="InterPro" id="IPR007452">
    <property type="entry name" value="TamB_C"/>
</dbReference>
<dbReference type="GO" id="GO:0009306">
    <property type="term" value="P:protein secretion"/>
    <property type="evidence" value="ECO:0007669"/>
    <property type="project" value="InterPro"/>
</dbReference>
<evidence type="ECO:0000256" key="4">
    <source>
        <dbReference type="ARBA" id="ARBA00023136"/>
    </source>
</evidence>
<dbReference type="PANTHER" id="PTHR36985:SF1">
    <property type="entry name" value="TRANSLOCATION AND ASSEMBLY MODULE SUBUNIT TAMB"/>
    <property type="match status" value="1"/>
</dbReference>
<evidence type="ECO:0000256" key="2">
    <source>
        <dbReference type="ARBA" id="ARBA00022692"/>
    </source>
</evidence>
<proteinExistence type="predicted"/>
<dbReference type="PANTHER" id="PTHR36985">
    <property type="entry name" value="TRANSLOCATION AND ASSEMBLY MODULE SUBUNIT TAMB"/>
    <property type="match status" value="1"/>
</dbReference>
<dbReference type="EMBL" id="JACEIB010000001">
    <property type="protein sequence ID" value="MBA2932863.1"/>
    <property type="molecule type" value="Genomic_DNA"/>
</dbReference>
<dbReference type="GO" id="GO:0097347">
    <property type="term" value="C:TAM protein secretion complex"/>
    <property type="evidence" value="ECO:0007669"/>
    <property type="project" value="TreeGrafter"/>
</dbReference>
<gene>
    <name evidence="7" type="ORF">HZF05_02015</name>
</gene>
<reference evidence="7 8" key="1">
    <citation type="submission" date="2020-07" db="EMBL/GenBank/DDBJ databases">
        <authorList>
            <person name="Sun Q."/>
        </authorList>
    </citation>
    <scope>NUCLEOTIDE SEQUENCE [LARGE SCALE GENOMIC DNA]</scope>
    <source>
        <strain evidence="7 8">CGMCC 1.13654</strain>
    </source>
</reference>